<dbReference type="RefSeq" id="WP_120177450.1">
    <property type="nucleotide sequence ID" value="NZ_AP018786.1"/>
</dbReference>
<dbReference type="OrthoDB" id="9767721at2"/>
<comment type="domain">
    <text evidence="11">Consists of 3 domains; the N-terminus binds the ribosome, the middle domain has PPIase activity, while the C-terminus has intrinsic chaperone activity on its own.</text>
</comment>
<evidence type="ECO:0000256" key="8">
    <source>
        <dbReference type="ARBA" id="ARBA00023235"/>
    </source>
</evidence>
<dbReference type="SUPFAM" id="SSF102735">
    <property type="entry name" value="Trigger factor ribosome-binding domain"/>
    <property type="match status" value="1"/>
</dbReference>
<dbReference type="InterPro" id="IPR037041">
    <property type="entry name" value="Trigger_fac_C_sf"/>
</dbReference>
<evidence type="ECO:0000259" key="14">
    <source>
        <dbReference type="PROSITE" id="PS50059"/>
    </source>
</evidence>
<accession>A0A2Z6ID82</accession>
<evidence type="ECO:0000256" key="2">
    <source>
        <dbReference type="ARBA" id="ARBA00005464"/>
    </source>
</evidence>
<dbReference type="GO" id="GO:0051083">
    <property type="term" value="P:'de novo' cotranslational protein folding"/>
    <property type="evidence" value="ECO:0007669"/>
    <property type="project" value="TreeGrafter"/>
</dbReference>
<evidence type="ECO:0000256" key="3">
    <source>
        <dbReference type="ARBA" id="ARBA00013194"/>
    </source>
</evidence>
<comment type="catalytic activity">
    <reaction evidence="1 11 12">
        <text>[protein]-peptidylproline (omega=180) = [protein]-peptidylproline (omega=0)</text>
        <dbReference type="Rhea" id="RHEA:16237"/>
        <dbReference type="Rhea" id="RHEA-COMP:10747"/>
        <dbReference type="Rhea" id="RHEA-COMP:10748"/>
        <dbReference type="ChEBI" id="CHEBI:83833"/>
        <dbReference type="ChEBI" id="CHEBI:83834"/>
        <dbReference type="EC" id="5.2.1.8"/>
    </reaction>
</comment>
<dbReference type="Proteomes" id="UP000271003">
    <property type="component" value="Chromosome"/>
</dbReference>
<dbReference type="GO" id="GO:0005737">
    <property type="term" value="C:cytoplasm"/>
    <property type="evidence" value="ECO:0007669"/>
    <property type="project" value="UniProtKB-SubCell"/>
</dbReference>
<evidence type="ECO:0000256" key="5">
    <source>
        <dbReference type="ARBA" id="ARBA00022618"/>
    </source>
</evidence>
<dbReference type="GO" id="GO:0051301">
    <property type="term" value="P:cell division"/>
    <property type="evidence" value="ECO:0007669"/>
    <property type="project" value="UniProtKB-KW"/>
</dbReference>
<evidence type="ECO:0000256" key="7">
    <source>
        <dbReference type="ARBA" id="ARBA00023186"/>
    </source>
</evidence>
<gene>
    <name evidence="11 15" type="primary">tig</name>
    <name evidence="15" type="ORF">SUTMEG_17810</name>
</gene>
<dbReference type="InterPro" id="IPR005215">
    <property type="entry name" value="Trig_fac"/>
</dbReference>
<dbReference type="PANTHER" id="PTHR30560">
    <property type="entry name" value="TRIGGER FACTOR CHAPERONE AND PEPTIDYL-PROLYL CIS/TRANS ISOMERASE"/>
    <property type="match status" value="1"/>
</dbReference>
<dbReference type="NCBIfam" id="TIGR00115">
    <property type="entry name" value="tig"/>
    <property type="match status" value="1"/>
</dbReference>
<dbReference type="GO" id="GO:0015031">
    <property type="term" value="P:protein transport"/>
    <property type="evidence" value="ECO:0007669"/>
    <property type="project" value="UniProtKB-UniRule"/>
</dbReference>
<evidence type="ECO:0000256" key="12">
    <source>
        <dbReference type="PROSITE-ProRule" id="PRU00277"/>
    </source>
</evidence>
<keyword evidence="5 11" id="KW-0132">Cell division</keyword>
<keyword evidence="16" id="KW-1185">Reference proteome</keyword>
<dbReference type="GO" id="GO:0044183">
    <property type="term" value="F:protein folding chaperone"/>
    <property type="evidence" value="ECO:0007669"/>
    <property type="project" value="TreeGrafter"/>
</dbReference>
<dbReference type="InterPro" id="IPR001179">
    <property type="entry name" value="PPIase_FKBP_dom"/>
</dbReference>
<proteinExistence type="inferred from homology"/>
<evidence type="ECO:0000256" key="6">
    <source>
        <dbReference type="ARBA" id="ARBA00023110"/>
    </source>
</evidence>
<evidence type="ECO:0000256" key="1">
    <source>
        <dbReference type="ARBA" id="ARBA00000971"/>
    </source>
</evidence>
<evidence type="ECO:0000256" key="4">
    <source>
        <dbReference type="ARBA" id="ARBA00016902"/>
    </source>
</evidence>
<dbReference type="Pfam" id="PF00254">
    <property type="entry name" value="FKBP_C"/>
    <property type="match status" value="1"/>
</dbReference>
<dbReference type="Gene3D" id="3.30.70.1050">
    <property type="entry name" value="Trigger factor ribosome-binding domain"/>
    <property type="match status" value="1"/>
</dbReference>
<dbReference type="FunFam" id="3.10.50.40:FF:000001">
    <property type="entry name" value="Trigger factor"/>
    <property type="match status" value="1"/>
</dbReference>
<evidence type="ECO:0000256" key="9">
    <source>
        <dbReference type="ARBA" id="ARBA00023306"/>
    </source>
</evidence>
<dbReference type="Gene3D" id="3.10.50.40">
    <property type="match status" value="1"/>
</dbReference>
<comment type="similarity">
    <text evidence="2 11 13">Belongs to the FKBP-type PPIase family. Tig subfamily.</text>
</comment>
<dbReference type="EC" id="5.2.1.8" evidence="3 11"/>
<comment type="subcellular location">
    <subcellularLocation>
        <location evidence="11">Cytoplasm</location>
    </subcellularLocation>
    <text evidence="11">About half TF is bound to the ribosome near the polypeptide exit tunnel while the other half is free in the cytoplasm.</text>
</comment>
<evidence type="ECO:0000313" key="16">
    <source>
        <dbReference type="Proteomes" id="UP000271003"/>
    </source>
</evidence>
<dbReference type="InterPro" id="IPR008881">
    <property type="entry name" value="Trigger_fac_ribosome-bd_bac"/>
</dbReference>
<keyword evidence="7 11" id="KW-0143">Chaperone</keyword>
<dbReference type="PANTHER" id="PTHR30560:SF3">
    <property type="entry name" value="TRIGGER FACTOR-LIKE PROTEIN TIG, CHLOROPLASTIC"/>
    <property type="match status" value="1"/>
</dbReference>
<dbReference type="Gene3D" id="1.10.3120.10">
    <property type="entry name" value="Trigger factor, C-terminal domain"/>
    <property type="match status" value="1"/>
</dbReference>
<dbReference type="SUPFAM" id="SSF54534">
    <property type="entry name" value="FKBP-like"/>
    <property type="match status" value="1"/>
</dbReference>
<dbReference type="EMBL" id="AP018786">
    <property type="protein sequence ID" value="BBF23890.1"/>
    <property type="molecule type" value="Genomic_DNA"/>
</dbReference>
<dbReference type="GO" id="GO:0003755">
    <property type="term" value="F:peptidyl-prolyl cis-trans isomerase activity"/>
    <property type="evidence" value="ECO:0007669"/>
    <property type="project" value="UniProtKB-UniRule"/>
</dbReference>
<sequence length="443" mass="49673">MTETNEQAVEQVEVNPLERTLELTIATSAANELAERKLVKQAKNVRMPGFRKGHVPMKQVRAMYGMQAFDEAINELVSQAWVDASRESGLKVAGTPRIAIKPGTENDENEMHFVATFEVFPEFDLPDLSQVELTKFECEVTDESVDATIKTMIKQRAEYTACDRAAQDEDRVTLDFVGKIDGTAFQGGTAEGHVFVLGEGRMLPEFEEAVKGMKAGEEKTFPLTFPENYGLQSLNGKTAEFEVKVTEVAEPKYPEVDEEFAKSLGVEGGVEALRAEIKTNLAREVSARVENETKARVMEAVAKVLTFRLPADLVANEEQNLLQQSLRDLEARGLDVKKMKSLPPADLFKEQAERRIRLGLFADKVQEEAKFEVTDEEIKARAERFAVSYENPAEFVDFALKNANARQNFGAQIFEEKLVEWVLAHAKTETKQVAFEDVMKSQF</sequence>
<reference evidence="15 16" key="1">
    <citation type="journal article" date="2018" name="Int. J. Syst. Evol. Microbiol.">
        <title>Mesosutterella multiformis gen. nov., sp. nov., a member of the family Sutterellaceae and Sutterella megalosphaeroides sp. nov., isolated from human faeces.</title>
        <authorList>
            <person name="Sakamoto M."/>
            <person name="Ikeyama N."/>
            <person name="Kunihiro T."/>
            <person name="Iino T."/>
            <person name="Yuki M."/>
            <person name="Ohkuma M."/>
        </authorList>
    </citation>
    <scope>NUCLEOTIDE SEQUENCE [LARGE SCALE GENOMIC DNA]</scope>
    <source>
        <strain evidence="15 16">6FBBBH3</strain>
    </source>
</reference>
<feature type="domain" description="PPIase FKBP-type" evidence="14">
    <location>
        <begin position="169"/>
        <end position="254"/>
    </location>
</feature>
<dbReference type="KEGG" id="sutt:SUTMEG_17810"/>
<keyword evidence="8 11" id="KW-0413">Isomerase</keyword>
<dbReference type="GO" id="GO:0043335">
    <property type="term" value="P:protein unfolding"/>
    <property type="evidence" value="ECO:0007669"/>
    <property type="project" value="TreeGrafter"/>
</dbReference>
<name>A0A2Z6ID82_9BURK</name>
<keyword evidence="9 11" id="KW-0131">Cell cycle</keyword>
<evidence type="ECO:0000313" key="15">
    <source>
        <dbReference type="EMBL" id="BBF23890.1"/>
    </source>
</evidence>
<dbReference type="Pfam" id="PF05697">
    <property type="entry name" value="Trigger_N"/>
    <property type="match status" value="1"/>
</dbReference>
<organism evidence="15 16">
    <name type="scientific">Sutterella megalosphaeroides</name>
    <dbReference type="NCBI Taxonomy" id="2494234"/>
    <lineage>
        <taxon>Bacteria</taxon>
        <taxon>Pseudomonadati</taxon>
        <taxon>Pseudomonadota</taxon>
        <taxon>Betaproteobacteria</taxon>
        <taxon>Burkholderiales</taxon>
        <taxon>Sutterellaceae</taxon>
        <taxon>Sutterella</taxon>
    </lineage>
</organism>
<dbReference type="GO" id="GO:0043022">
    <property type="term" value="F:ribosome binding"/>
    <property type="evidence" value="ECO:0007669"/>
    <property type="project" value="TreeGrafter"/>
</dbReference>
<keyword evidence="6 11" id="KW-0697">Rotamase</keyword>
<dbReference type="Pfam" id="PF05698">
    <property type="entry name" value="Trigger_C"/>
    <property type="match status" value="1"/>
</dbReference>
<protein>
    <recommendedName>
        <fullName evidence="4 11">Trigger factor</fullName>
        <shortName evidence="11">TF</shortName>
        <ecNumber evidence="3 11">5.2.1.8</ecNumber>
    </recommendedName>
    <alternativeName>
        <fullName evidence="10 11">PPIase</fullName>
    </alternativeName>
</protein>
<evidence type="ECO:0000256" key="13">
    <source>
        <dbReference type="RuleBase" id="RU003914"/>
    </source>
</evidence>
<evidence type="ECO:0000256" key="11">
    <source>
        <dbReference type="HAMAP-Rule" id="MF_00303"/>
    </source>
</evidence>
<dbReference type="AlphaFoldDB" id="A0A2Z6ID82"/>
<dbReference type="SUPFAM" id="SSF109998">
    <property type="entry name" value="Triger factor/SurA peptide-binding domain-like"/>
    <property type="match status" value="1"/>
</dbReference>
<evidence type="ECO:0000256" key="10">
    <source>
        <dbReference type="ARBA" id="ARBA00029986"/>
    </source>
</evidence>
<dbReference type="PIRSF" id="PIRSF003095">
    <property type="entry name" value="Trigger_factor"/>
    <property type="match status" value="1"/>
</dbReference>
<dbReference type="InterPro" id="IPR036611">
    <property type="entry name" value="Trigger_fac_ribosome-bd_sf"/>
</dbReference>
<dbReference type="InterPro" id="IPR008880">
    <property type="entry name" value="Trigger_fac_C"/>
</dbReference>
<comment type="function">
    <text evidence="11">Involved in protein export. Acts as a chaperone by maintaining the newly synthesized protein in an open conformation. Functions as a peptidyl-prolyl cis-trans isomerase.</text>
</comment>
<dbReference type="PROSITE" id="PS50059">
    <property type="entry name" value="FKBP_PPIASE"/>
    <property type="match status" value="1"/>
</dbReference>
<dbReference type="InterPro" id="IPR046357">
    <property type="entry name" value="PPIase_dom_sf"/>
</dbReference>
<keyword evidence="11" id="KW-0963">Cytoplasm</keyword>
<dbReference type="InterPro" id="IPR027304">
    <property type="entry name" value="Trigger_fact/SurA_dom_sf"/>
</dbReference>
<dbReference type="HAMAP" id="MF_00303">
    <property type="entry name" value="Trigger_factor_Tig"/>
    <property type="match status" value="1"/>
</dbReference>